<dbReference type="InterPro" id="IPR051910">
    <property type="entry name" value="ComF/GntX_DNA_util-trans"/>
</dbReference>
<proteinExistence type="inferred from homology"/>
<dbReference type="CDD" id="cd06223">
    <property type="entry name" value="PRTases_typeI"/>
    <property type="match status" value="1"/>
</dbReference>
<name>A0A212TDX1_9BURK</name>
<dbReference type="Proteomes" id="UP000197215">
    <property type="component" value="Unassembled WGS sequence"/>
</dbReference>
<dbReference type="PANTHER" id="PTHR47505:SF1">
    <property type="entry name" value="DNA UTILIZATION PROTEIN YHGH"/>
    <property type="match status" value="1"/>
</dbReference>
<dbReference type="RefSeq" id="WP_165765051.1">
    <property type="nucleotide sequence ID" value="NZ_FYEX01000001.1"/>
</dbReference>
<dbReference type="InterPro" id="IPR000836">
    <property type="entry name" value="PRTase_dom"/>
</dbReference>
<comment type="similarity">
    <text evidence="1">Belongs to the ComF/GntX family.</text>
</comment>
<dbReference type="SUPFAM" id="SSF53271">
    <property type="entry name" value="PRTase-like"/>
    <property type="match status" value="1"/>
</dbReference>
<evidence type="ECO:0000313" key="3">
    <source>
        <dbReference type="EMBL" id="SNC64203.1"/>
    </source>
</evidence>
<dbReference type="EMBL" id="FYEX01000001">
    <property type="protein sequence ID" value="SNC64203.1"/>
    <property type="molecule type" value="Genomic_DNA"/>
</dbReference>
<dbReference type="Gene3D" id="3.40.50.2020">
    <property type="match status" value="1"/>
</dbReference>
<organism evidence="3 4">
    <name type="scientific">Polynucleobacter victoriensis</name>
    <dbReference type="NCBI Taxonomy" id="2049319"/>
    <lineage>
        <taxon>Bacteria</taxon>
        <taxon>Pseudomonadati</taxon>
        <taxon>Pseudomonadota</taxon>
        <taxon>Betaproteobacteria</taxon>
        <taxon>Burkholderiales</taxon>
        <taxon>Burkholderiaceae</taxon>
        <taxon>Polynucleobacter</taxon>
    </lineage>
</organism>
<reference evidence="3 4" key="1">
    <citation type="submission" date="2017-06" db="EMBL/GenBank/DDBJ databases">
        <authorList>
            <person name="Kim H.J."/>
            <person name="Triplett B.A."/>
        </authorList>
    </citation>
    <scope>NUCLEOTIDE SEQUENCE [LARGE SCALE GENOMIC DNA]</scope>
    <source>
        <strain evidence="3 4">MWH-VicM1</strain>
    </source>
</reference>
<protein>
    <submittedName>
        <fullName evidence="3">ComF family protein</fullName>
    </submittedName>
</protein>
<gene>
    <name evidence="3" type="ORF">SAMN06295916_1043</name>
</gene>
<feature type="domain" description="Phosphoribosyltransferase" evidence="2">
    <location>
        <begin position="170"/>
        <end position="225"/>
    </location>
</feature>
<sequence length="229" mass="26005">MKFLLPTACIGCSEFQASRICEKCTNLLKSHQKNRCSQCALICDEVRGICTNCEIQTPPFDQTICIDCYGGLLTNAVHDYKYKHQVAIARGLVDAWLQIHQFNDLTSNVDLLIPIPMSSQKLNQRGFNQSWELCKSFSKQLKLATSSSLLYRSHIEGNQAQATRKERMERLKTVFHINQDKVNMIKNTRVALVDDVMTTGATFSTIAKLLKDFGAQSVHNWVILRTPYK</sequence>
<accession>A0A212TDX1</accession>
<evidence type="ECO:0000313" key="4">
    <source>
        <dbReference type="Proteomes" id="UP000197215"/>
    </source>
</evidence>
<keyword evidence="4" id="KW-1185">Reference proteome</keyword>
<evidence type="ECO:0000256" key="1">
    <source>
        <dbReference type="ARBA" id="ARBA00008007"/>
    </source>
</evidence>
<dbReference type="Pfam" id="PF00156">
    <property type="entry name" value="Pribosyltran"/>
    <property type="match status" value="1"/>
</dbReference>
<dbReference type="InterPro" id="IPR029057">
    <property type="entry name" value="PRTase-like"/>
</dbReference>
<dbReference type="PANTHER" id="PTHR47505">
    <property type="entry name" value="DNA UTILIZATION PROTEIN YHGH"/>
    <property type="match status" value="1"/>
</dbReference>
<dbReference type="AlphaFoldDB" id="A0A212TDX1"/>
<evidence type="ECO:0000259" key="2">
    <source>
        <dbReference type="Pfam" id="PF00156"/>
    </source>
</evidence>